<dbReference type="EC" id="1.2.4.1" evidence="5"/>
<dbReference type="InterPro" id="IPR027110">
    <property type="entry name" value="PDHB_mito-type"/>
</dbReference>
<evidence type="ECO:0000259" key="7">
    <source>
        <dbReference type="Pfam" id="PF02780"/>
    </source>
</evidence>
<dbReference type="Gene3D" id="3.40.50.970">
    <property type="match status" value="1"/>
</dbReference>
<sequence>MSYLVMMIQTLTECDRKICRGGRKIETRHGLATKDEMGRAQCYASWYASVPGLKVLAPYSSEDARGLLKAAIRDPDPVVFLEIELLYGESFPVSTEVLDSSFCLLIGKAKIEREGNDVTITAFSKMVGYALQVTRHADDVEPTLSNDLQTPGIDGDQKAAYWWPFTQGSNLGRRRLRLQSIPYQARRRDLRILLPIIKVRPQGAKREGRDLRHRPFFPCFLGLAYGENSASKLRNKEKRENVFACGAMLLTKEEAAEILSKEGISVEVINLRSIRPPDRAAINAAVRKTNRLMTLEEGFP</sequence>
<comment type="cofactor">
    <cofactor evidence="1 5">
        <name>thiamine diphosphate</name>
        <dbReference type="ChEBI" id="CHEBI:58937"/>
    </cofactor>
</comment>
<keyword evidence="2 5" id="KW-0560">Oxidoreductase</keyword>
<evidence type="ECO:0000256" key="3">
    <source>
        <dbReference type="ARBA" id="ARBA00023052"/>
    </source>
</evidence>
<comment type="function">
    <text evidence="5">The pyruvate dehydrogenase complex catalyzes the overall conversion of pyruvate to acetyl-CoA and CO2.</text>
</comment>
<gene>
    <name evidence="8" type="ORF">GIB67_019672</name>
</gene>
<proteinExistence type="predicted"/>
<dbReference type="Proteomes" id="UP000541444">
    <property type="component" value="Unassembled WGS sequence"/>
</dbReference>
<dbReference type="PANTHER" id="PTHR11624:SF112">
    <property type="entry name" value="PYRUVATE DEHYDROGENASE E1 COMPONENT SUBUNIT BETA-1, MITOCHONDRIAL"/>
    <property type="match status" value="1"/>
</dbReference>
<dbReference type="AlphaFoldDB" id="A0A7J7MJT9"/>
<evidence type="ECO:0000313" key="8">
    <source>
        <dbReference type="EMBL" id="KAF6155146.1"/>
    </source>
</evidence>
<dbReference type="InterPro" id="IPR005475">
    <property type="entry name" value="Transketolase-like_Pyr-bd"/>
</dbReference>
<keyword evidence="4 5" id="KW-0670">Pyruvate</keyword>
<dbReference type="GO" id="GO:0004739">
    <property type="term" value="F:pyruvate dehydrogenase (acetyl-transferring) activity"/>
    <property type="evidence" value="ECO:0007669"/>
    <property type="project" value="UniProtKB-UniRule"/>
</dbReference>
<keyword evidence="3 5" id="KW-0786">Thiamine pyrophosphate</keyword>
<dbReference type="SUPFAM" id="SSF52922">
    <property type="entry name" value="TK C-terminal domain-like"/>
    <property type="match status" value="1"/>
</dbReference>
<reference evidence="8 9" key="1">
    <citation type="journal article" date="2020" name="IScience">
        <title>Genome Sequencing of the Endangered Kingdonia uniflora (Circaeasteraceae, Ranunculales) Reveals Potential Mechanisms of Evolutionary Specialization.</title>
        <authorList>
            <person name="Sun Y."/>
            <person name="Deng T."/>
            <person name="Zhang A."/>
            <person name="Moore M.J."/>
            <person name="Landis J.B."/>
            <person name="Lin N."/>
            <person name="Zhang H."/>
            <person name="Zhang X."/>
            <person name="Huang J."/>
            <person name="Zhang X."/>
            <person name="Sun H."/>
            <person name="Wang H."/>
        </authorList>
    </citation>
    <scope>NUCLEOTIDE SEQUENCE [LARGE SCALE GENOMIC DNA]</scope>
    <source>
        <strain evidence="8">TB1705</strain>
        <tissue evidence="8">Leaf</tissue>
    </source>
</reference>
<evidence type="ECO:0000256" key="4">
    <source>
        <dbReference type="ARBA" id="ARBA00023317"/>
    </source>
</evidence>
<dbReference type="Pfam" id="PF02780">
    <property type="entry name" value="Transketolase_C"/>
    <property type="match status" value="1"/>
</dbReference>
<dbReference type="PANTHER" id="PTHR11624">
    <property type="entry name" value="DEHYDROGENASE RELATED"/>
    <property type="match status" value="1"/>
</dbReference>
<protein>
    <recommendedName>
        <fullName evidence="5">Pyruvate dehydrogenase E1 component subunit beta</fullName>
        <ecNumber evidence="5">1.2.4.1</ecNumber>
    </recommendedName>
</protein>
<evidence type="ECO:0000256" key="2">
    <source>
        <dbReference type="ARBA" id="ARBA00023002"/>
    </source>
</evidence>
<feature type="domain" description="Transketolase-like pyrimidine-binding" evidence="6">
    <location>
        <begin position="41"/>
        <end position="87"/>
    </location>
</feature>
<dbReference type="InterPro" id="IPR009014">
    <property type="entry name" value="Transketo_C/PFOR_II"/>
</dbReference>
<dbReference type="InterPro" id="IPR033248">
    <property type="entry name" value="Transketolase_C"/>
</dbReference>
<evidence type="ECO:0000256" key="5">
    <source>
        <dbReference type="RuleBase" id="RU364074"/>
    </source>
</evidence>
<dbReference type="Pfam" id="PF02779">
    <property type="entry name" value="Transket_pyr"/>
    <property type="match status" value="1"/>
</dbReference>
<comment type="caution">
    <text evidence="8">The sequence shown here is derived from an EMBL/GenBank/DDBJ whole genome shotgun (WGS) entry which is preliminary data.</text>
</comment>
<name>A0A7J7MJT9_9MAGN</name>
<dbReference type="SUPFAM" id="SSF52518">
    <property type="entry name" value="Thiamin diphosphate-binding fold (THDP-binding)"/>
    <property type="match status" value="1"/>
</dbReference>
<dbReference type="EMBL" id="JACGCM010001428">
    <property type="protein sequence ID" value="KAF6155146.1"/>
    <property type="molecule type" value="Genomic_DNA"/>
</dbReference>
<keyword evidence="9" id="KW-1185">Reference proteome</keyword>
<dbReference type="Gene3D" id="3.40.50.920">
    <property type="match status" value="1"/>
</dbReference>
<dbReference type="OrthoDB" id="1677350at2759"/>
<feature type="domain" description="Transketolase C-terminal" evidence="7">
    <location>
        <begin position="241"/>
        <end position="299"/>
    </location>
</feature>
<dbReference type="InterPro" id="IPR029061">
    <property type="entry name" value="THDP-binding"/>
</dbReference>
<evidence type="ECO:0000259" key="6">
    <source>
        <dbReference type="Pfam" id="PF02779"/>
    </source>
</evidence>
<dbReference type="GO" id="GO:0006086">
    <property type="term" value="P:pyruvate decarboxylation to acetyl-CoA"/>
    <property type="evidence" value="ECO:0007669"/>
    <property type="project" value="InterPro"/>
</dbReference>
<evidence type="ECO:0000256" key="1">
    <source>
        <dbReference type="ARBA" id="ARBA00001964"/>
    </source>
</evidence>
<organism evidence="8 9">
    <name type="scientific">Kingdonia uniflora</name>
    <dbReference type="NCBI Taxonomy" id="39325"/>
    <lineage>
        <taxon>Eukaryota</taxon>
        <taxon>Viridiplantae</taxon>
        <taxon>Streptophyta</taxon>
        <taxon>Embryophyta</taxon>
        <taxon>Tracheophyta</taxon>
        <taxon>Spermatophyta</taxon>
        <taxon>Magnoliopsida</taxon>
        <taxon>Ranunculales</taxon>
        <taxon>Circaeasteraceae</taxon>
        <taxon>Kingdonia</taxon>
    </lineage>
</organism>
<comment type="catalytic activity">
    <reaction evidence="5">
        <text>N(6)-[(R)-lipoyl]-L-lysyl-[protein] + pyruvate + H(+) = N(6)-[(R)-S(8)-acetyldihydrolipoyl]-L-lysyl-[protein] + CO2</text>
        <dbReference type="Rhea" id="RHEA:19189"/>
        <dbReference type="Rhea" id="RHEA-COMP:10474"/>
        <dbReference type="Rhea" id="RHEA-COMP:10478"/>
        <dbReference type="ChEBI" id="CHEBI:15361"/>
        <dbReference type="ChEBI" id="CHEBI:15378"/>
        <dbReference type="ChEBI" id="CHEBI:16526"/>
        <dbReference type="ChEBI" id="CHEBI:83099"/>
        <dbReference type="ChEBI" id="CHEBI:83111"/>
        <dbReference type="EC" id="1.2.4.1"/>
    </reaction>
</comment>
<accession>A0A7J7MJT9</accession>
<evidence type="ECO:0000313" key="9">
    <source>
        <dbReference type="Proteomes" id="UP000541444"/>
    </source>
</evidence>